<protein>
    <submittedName>
        <fullName evidence="1">Uncharacterized protein</fullName>
    </submittedName>
</protein>
<evidence type="ECO:0000313" key="1">
    <source>
        <dbReference type="EMBL" id="PZX92721.1"/>
    </source>
</evidence>
<organism evidence="1 2">
    <name type="scientific">Flavobacterium aquariorum</name>
    <dbReference type="NCBI Taxonomy" id="2217670"/>
    <lineage>
        <taxon>Bacteria</taxon>
        <taxon>Pseudomonadati</taxon>
        <taxon>Bacteroidota</taxon>
        <taxon>Flavobacteriia</taxon>
        <taxon>Flavobacteriales</taxon>
        <taxon>Flavobacteriaceae</taxon>
        <taxon>Flavobacterium</taxon>
    </lineage>
</organism>
<proteinExistence type="predicted"/>
<reference evidence="1 2" key="1">
    <citation type="submission" date="2018-06" db="EMBL/GenBank/DDBJ databases">
        <title>Flavobacterium sp IMCC34762, genome.</title>
        <authorList>
            <person name="Joung Y."/>
            <person name="Cho J."/>
            <person name="Song J."/>
        </authorList>
    </citation>
    <scope>NUCLEOTIDE SEQUENCE [LARGE SCALE GENOMIC DNA]</scope>
    <source>
        <strain evidence="1 2">IMCC34762</strain>
    </source>
</reference>
<keyword evidence="2" id="KW-1185">Reference proteome</keyword>
<accession>A0A2W7TR51</accession>
<sequence length="156" mass="17152">MCYAQTTTVHFFYGTSEIAGSEMTFNIRGTESTYIGGGFSGALNQKKSDGTIAYGHISESEMQYATKSLNEEWCSIYGVGGAGFIRKVLIKYKAGLSVYNKKITFDNGQIIYNKIDKVLYKPLVGVGAMYEINKDFGVEIGVDTFNKFTGGFAVLF</sequence>
<comment type="caution">
    <text evidence="1">The sequence shown here is derived from an EMBL/GenBank/DDBJ whole genome shotgun (WGS) entry which is preliminary data.</text>
</comment>
<evidence type="ECO:0000313" key="2">
    <source>
        <dbReference type="Proteomes" id="UP000249177"/>
    </source>
</evidence>
<dbReference type="Proteomes" id="UP000249177">
    <property type="component" value="Unassembled WGS sequence"/>
</dbReference>
<dbReference type="AlphaFoldDB" id="A0A2W7TR51"/>
<gene>
    <name evidence="1" type="ORF">DOS84_14805</name>
</gene>
<name>A0A2W7TR51_9FLAO</name>
<dbReference type="EMBL" id="QKXH01000009">
    <property type="protein sequence ID" value="PZX92721.1"/>
    <property type="molecule type" value="Genomic_DNA"/>
</dbReference>